<keyword evidence="1" id="KW-0479">Metal-binding</keyword>
<evidence type="ECO:0000256" key="1">
    <source>
        <dbReference type="PROSITE-ProRule" id="PRU00723"/>
    </source>
</evidence>
<feature type="compositionally biased region" description="Basic and acidic residues" evidence="2">
    <location>
        <begin position="156"/>
        <end position="173"/>
    </location>
</feature>
<feature type="compositionally biased region" description="Polar residues" evidence="2">
    <location>
        <begin position="111"/>
        <end position="133"/>
    </location>
</feature>
<evidence type="ECO:0000313" key="5">
    <source>
        <dbReference type="Proteomes" id="UP000232260"/>
    </source>
</evidence>
<dbReference type="Proteomes" id="UP000232260">
    <property type="component" value="Genome"/>
</dbReference>
<evidence type="ECO:0000256" key="2">
    <source>
        <dbReference type="SAM" id="MobiDB-lite"/>
    </source>
</evidence>
<feature type="compositionally biased region" description="Basic and acidic residues" evidence="2">
    <location>
        <begin position="134"/>
        <end position="143"/>
    </location>
</feature>
<sequence length="276" mass="30973">MCSNFKKFGICSNGMRCKKFHDYEEDNLDIQVGLNLIMGAISGISEKIKNIENKINEIEVVMSQKPKFQEFPNNSDSLNSRLNMISEQLDTIKGSIHTQGIPLSTTFSNFRGKWSTTQNTNPKGNKTKSSLNERSIDLYEKIPAKGAKSMMNKKVSGKEAENRTIRNDSHESDSDNTSKNSGGSFIKELVSVQIESQSGTSESPELSGERFQKPFMNMELAPPLSPTGSCEHMETENPPEHQGMTDNDYSDDNRKIFTQKTPAIESFKKDDELDIH</sequence>
<feature type="region of interest" description="Disordered" evidence="2">
    <location>
        <begin position="111"/>
        <end position="183"/>
    </location>
</feature>
<dbReference type="RefSeq" id="YP_009303698.1">
    <property type="nucleotide sequence ID" value="NC_031259.1"/>
</dbReference>
<reference evidence="4 5" key="1">
    <citation type="journal article" date="2015" name="Elife">
        <title>Unprecedented genomic diversity of RNA viruses in arthropods reveals the ancestry of negative-sense RNA viruses.</title>
        <authorList>
            <person name="Li C.X."/>
            <person name="Shi M."/>
            <person name="Tian J.H."/>
            <person name="Lin X.D."/>
            <person name="Kang Y.J."/>
            <person name="Chen L.J."/>
            <person name="Qin X.C."/>
            <person name="Xu J."/>
            <person name="Holmes E.C."/>
            <person name="Zhang Y.Z."/>
        </authorList>
    </citation>
    <scope>NUCLEOTIDE SEQUENCE [LARGE SCALE GENOMIC DNA]</scope>
    <source>
        <strain evidence="4 5">LSZZ-4</strain>
    </source>
</reference>
<dbReference type="PROSITE" id="PS50103">
    <property type="entry name" value="ZF_C3H1"/>
    <property type="match status" value="1"/>
</dbReference>
<gene>
    <name evidence="4" type="primary">ORF2</name>
</gene>
<dbReference type="InterPro" id="IPR000571">
    <property type="entry name" value="Znf_CCCH"/>
</dbReference>
<proteinExistence type="predicted"/>
<dbReference type="KEGG" id="vg:29123038"/>
<evidence type="ECO:0000259" key="3">
    <source>
        <dbReference type="PROSITE" id="PS50103"/>
    </source>
</evidence>
<dbReference type="EMBL" id="KM817632">
    <property type="protein sequence ID" value="AJG39110.1"/>
    <property type="molecule type" value="Viral_cRNA"/>
</dbReference>
<dbReference type="GeneID" id="29123038"/>
<evidence type="ECO:0000313" key="4">
    <source>
        <dbReference type="EMBL" id="AJG39110.1"/>
    </source>
</evidence>
<protein>
    <submittedName>
        <fullName evidence="4">ORF2</fullName>
    </submittedName>
</protein>
<dbReference type="GO" id="GO:0008270">
    <property type="term" value="F:zinc ion binding"/>
    <property type="evidence" value="ECO:0007669"/>
    <property type="project" value="UniProtKB-KW"/>
</dbReference>
<organism evidence="4 5">
    <name type="scientific">Lishi Spider Virus 2</name>
    <dbReference type="NCBI Taxonomy" id="1608058"/>
    <lineage>
        <taxon>Viruses</taxon>
        <taxon>Riboviria</taxon>
        <taxon>Orthornavirae</taxon>
        <taxon>Negarnaviricota</taxon>
        <taxon>Haploviricotina</taxon>
        <taxon>Monjiviricetes</taxon>
        <taxon>Mononegavirales</taxon>
        <taxon>Lispiviridae</taxon>
        <taxon>Arlivirus</taxon>
        <taxon>Arlivirus arachnae</taxon>
    </lineage>
</organism>
<keyword evidence="5" id="KW-1185">Reference proteome</keyword>
<keyword evidence="1" id="KW-0863">Zinc-finger</keyword>
<keyword evidence="1" id="KW-0862">Zinc</keyword>
<feature type="domain" description="C3H1-type" evidence="3">
    <location>
        <begin position="1"/>
        <end position="24"/>
    </location>
</feature>
<feature type="zinc finger region" description="C3H1-type" evidence="1">
    <location>
        <begin position="1"/>
        <end position="24"/>
    </location>
</feature>
<feature type="region of interest" description="Disordered" evidence="2">
    <location>
        <begin position="219"/>
        <end position="253"/>
    </location>
</feature>
<accession>A0A0B5KK20</accession>
<name>A0A0B5KK20_9MONO</name>